<feature type="transmembrane region" description="Helical" evidence="1">
    <location>
        <begin position="12"/>
        <end position="39"/>
    </location>
</feature>
<evidence type="ECO:0000256" key="1">
    <source>
        <dbReference type="SAM" id="Phobius"/>
    </source>
</evidence>
<accession>E2E6R3</accession>
<reference evidence="2" key="1">
    <citation type="submission" date="2010-01" db="EMBL/GenBank/DDBJ databases">
        <title>Analysis of host pathogen interaction in tikka disease of groundnut using fluorescent based cDNA-AFLP.</title>
        <authorList>
            <person name="Kumar D."/>
            <person name="Kirti P.B."/>
        </authorList>
    </citation>
    <scope>NUCLEOTIDE SEQUENCE</scope>
</reference>
<keyword evidence="1" id="KW-0472">Membrane</keyword>
<dbReference type="AlphaFoldDB" id="E2E6R3"/>
<protein>
    <submittedName>
        <fullName evidence="2">Uncharacterized protein</fullName>
    </submittedName>
</protein>
<keyword evidence="1" id="KW-0812">Transmembrane</keyword>
<keyword evidence="1" id="KW-1133">Transmembrane helix</keyword>
<proteinExistence type="evidence at transcript level"/>
<name>E2E6R3_9FABA</name>
<sequence length="94" mass="11036">NLYCRIACQVSILVFFIHFTVGFKLLFTAVVIFFPIYIFDFINVHIVANRIHPHMLFKLNVQLDHQHVKSNLLINTEHLLHTCVVGDGHYLKLY</sequence>
<feature type="non-terminal residue" evidence="2">
    <location>
        <position position="94"/>
    </location>
</feature>
<feature type="non-terminal residue" evidence="2">
    <location>
        <position position="1"/>
    </location>
</feature>
<evidence type="ECO:0000313" key="2">
    <source>
        <dbReference type="EMBL" id="ADK60824.1"/>
    </source>
</evidence>
<dbReference type="EMBL" id="GU473163">
    <property type="protein sequence ID" value="ADK60824.1"/>
    <property type="molecule type" value="mRNA"/>
</dbReference>
<organism evidence="2">
    <name type="scientific">Arachis diogoi</name>
    <dbReference type="NCBI Taxonomy" id="170720"/>
    <lineage>
        <taxon>Eukaryota</taxon>
        <taxon>Viridiplantae</taxon>
        <taxon>Streptophyta</taxon>
        <taxon>Embryophyta</taxon>
        <taxon>Tracheophyta</taxon>
        <taxon>Spermatophyta</taxon>
        <taxon>Magnoliopsida</taxon>
        <taxon>eudicotyledons</taxon>
        <taxon>Gunneridae</taxon>
        <taxon>Pentapetalae</taxon>
        <taxon>rosids</taxon>
        <taxon>fabids</taxon>
        <taxon>Fabales</taxon>
        <taxon>Fabaceae</taxon>
        <taxon>Papilionoideae</taxon>
        <taxon>50 kb inversion clade</taxon>
        <taxon>dalbergioids sensu lato</taxon>
        <taxon>Dalbergieae</taxon>
        <taxon>Pterocarpus clade</taxon>
        <taxon>Arachis</taxon>
    </lineage>
</organism>